<organism evidence="12">
    <name type="scientific">Schistocephalus solidus</name>
    <name type="common">Tapeworm</name>
    <dbReference type="NCBI Taxonomy" id="70667"/>
    <lineage>
        <taxon>Eukaryota</taxon>
        <taxon>Metazoa</taxon>
        <taxon>Spiralia</taxon>
        <taxon>Lophotrochozoa</taxon>
        <taxon>Platyhelminthes</taxon>
        <taxon>Cestoda</taxon>
        <taxon>Eucestoda</taxon>
        <taxon>Diphyllobothriidea</taxon>
        <taxon>Diphyllobothriidae</taxon>
        <taxon>Schistocephalus</taxon>
    </lineage>
</organism>
<keyword evidence="2 9" id="KW-0812">Transmembrane</keyword>
<dbReference type="PROSITE" id="PS50262">
    <property type="entry name" value="G_PROTEIN_RECEP_F1_2"/>
    <property type="match status" value="1"/>
</dbReference>
<feature type="transmembrane region" description="Helical" evidence="9">
    <location>
        <begin position="153"/>
        <end position="172"/>
    </location>
</feature>
<dbReference type="SUPFAM" id="SSF81321">
    <property type="entry name" value="Family A G protein-coupled receptor-like"/>
    <property type="match status" value="1"/>
</dbReference>
<evidence type="ECO:0000256" key="4">
    <source>
        <dbReference type="ARBA" id="ARBA00023040"/>
    </source>
</evidence>
<proteinExistence type="predicted"/>
<dbReference type="PANTHER" id="PTHR24243:SF233">
    <property type="entry name" value="THYROTROPIN-RELEASING HORMONE RECEPTOR"/>
    <property type="match status" value="1"/>
</dbReference>
<name>A0A0V0JC53_SCHSO</name>
<keyword evidence="7" id="KW-0807">Transducer</keyword>
<keyword evidence="4" id="KW-0297">G-protein coupled receptor</keyword>
<evidence type="ECO:0000256" key="1">
    <source>
        <dbReference type="ARBA" id="ARBA00004141"/>
    </source>
</evidence>
<dbReference type="GO" id="GO:0005886">
    <property type="term" value="C:plasma membrane"/>
    <property type="evidence" value="ECO:0007669"/>
    <property type="project" value="TreeGrafter"/>
</dbReference>
<feature type="compositionally biased region" description="Basic and acidic residues" evidence="8">
    <location>
        <begin position="541"/>
        <end position="554"/>
    </location>
</feature>
<gene>
    <name evidence="12" type="ORF">TR99824</name>
</gene>
<dbReference type="InterPro" id="IPR017452">
    <property type="entry name" value="GPCR_Rhodpsn_7TM"/>
</dbReference>
<dbReference type="PANTHER" id="PTHR24243">
    <property type="entry name" value="G-PROTEIN COUPLED RECEPTOR"/>
    <property type="match status" value="1"/>
</dbReference>
<dbReference type="EMBL" id="GEEE01000007">
    <property type="protein sequence ID" value="JAP63218.1"/>
    <property type="molecule type" value="Transcribed_RNA"/>
</dbReference>
<dbReference type="InterPro" id="IPR000276">
    <property type="entry name" value="GPCR_Rhodpsn"/>
</dbReference>
<keyword evidence="10" id="KW-0732">Signal</keyword>
<evidence type="ECO:0000256" key="9">
    <source>
        <dbReference type="SAM" id="Phobius"/>
    </source>
</evidence>
<evidence type="ECO:0000256" key="3">
    <source>
        <dbReference type="ARBA" id="ARBA00022989"/>
    </source>
</evidence>
<feature type="transmembrane region" description="Helical" evidence="9">
    <location>
        <begin position="68"/>
        <end position="88"/>
    </location>
</feature>
<evidence type="ECO:0000313" key="12">
    <source>
        <dbReference type="EMBL" id="JAP63218.1"/>
    </source>
</evidence>
<dbReference type="Pfam" id="PF00001">
    <property type="entry name" value="7tm_1"/>
    <property type="match status" value="1"/>
</dbReference>
<dbReference type="Gene3D" id="1.20.1070.10">
    <property type="entry name" value="Rhodopsin 7-helix transmembrane proteins"/>
    <property type="match status" value="1"/>
</dbReference>
<evidence type="ECO:0000256" key="6">
    <source>
        <dbReference type="ARBA" id="ARBA00023170"/>
    </source>
</evidence>
<evidence type="ECO:0000259" key="11">
    <source>
        <dbReference type="PROSITE" id="PS50262"/>
    </source>
</evidence>
<accession>A0A0V0JC53</accession>
<evidence type="ECO:0000256" key="7">
    <source>
        <dbReference type="ARBA" id="ARBA00023224"/>
    </source>
</evidence>
<feature type="chain" id="PRO_5006866818" evidence="10">
    <location>
        <begin position="21"/>
        <end position="554"/>
    </location>
</feature>
<feature type="transmembrane region" description="Helical" evidence="9">
    <location>
        <begin position="346"/>
        <end position="368"/>
    </location>
</feature>
<feature type="domain" description="G-protein coupled receptors family 1 profile" evidence="11">
    <location>
        <begin position="80"/>
        <end position="419"/>
    </location>
</feature>
<keyword evidence="3 9" id="KW-1133">Transmembrane helix</keyword>
<dbReference type="GO" id="GO:0004930">
    <property type="term" value="F:G protein-coupled receptor activity"/>
    <property type="evidence" value="ECO:0007669"/>
    <property type="project" value="UniProtKB-KW"/>
</dbReference>
<evidence type="ECO:0000256" key="8">
    <source>
        <dbReference type="SAM" id="MobiDB-lite"/>
    </source>
</evidence>
<evidence type="ECO:0000256" key="2">
    <source>
        <dbReference type="ARBA" id="ARBA00022692"/>
    </source>
</evidence>
<feature type="transmembrane region" description="Helical" evidence="9">
    <location>
        <begin position="181"/>
        <end position="204"/>
    </location>
</feature>
<sequence>MPANLLLAVFLSLLIRRVLGVSKSATHQWPTSSLTKVYNLSRTINDNFESYSEFSLYYFPNVMQFDRYFTLVLFIIGFPGNFISFFVWSNRRMYHGNSAAVYLAALSLNDTIVLAIALFRDLTKNWGVHYTPTPGSCETLELINLTTQYSSPLFVLAFTVERWLAICEPFLVSRICSVRRALYVCIGISTFTLLVCSPNTYLIMTTENGCEARNESVFYFTTTLEIIYSLCAPLLVLTFNCLVINEMAKIQRSRGKLRTVAGFGNKTHFGACLRSCMLGIFKIKRRGHLQSIVDRPSNGTLETTGLTARTQGSVTVKVPVSPRRKQSEAKNAARATDSPKFKSTTIMLLVVSFYVIIATLLGGVMYLLETKVNLDAYADLTMLEFGSNPGSRRALHIREIKTVFDELALSHFALGFVLYFSSGRNFRDGVRRFFQALPCCWRSQATDSQWGPNSTTSGDIRRNSVQRNVSLATNVSLAADNAVHSREKNEARPARRSAPVTKTYHQIRLRLPGGKREKKEDFPGLQDCGRRGCRPPSRLDMLTHKGDFNQRQDV</sequence>
<evidence type="ECO:0000256" key="5">
    <source>
        <dbReference type="ARBA" id="ARBA00023136"/>
    </source>
</evidence>
<dbReference type="AlphaFoldDB" id="A0A0V0JC53"/>
<keyword evidence="6 12" id="KW-0675">Receptor</keyword>
<feature type="signal peptide" evidence="10">
    <location>
        <begin position="1"/>
        <end position="20"/>
    </location>
</feature>
<comment type="subcellular location">
    <subcellularLocation>
        <location evidence="1">Membrane</location>
        <topology evidence="1">Multi-pass membrane protein</topology>
    </subcellularLocation>
</comment>
<evidence type="ECO:0000256" key="10">
    <source>
        <dbReference type="SAM" id="SignalP"/>
    </source>
</evidence>
<protein>
    <submittedName>
        <fullName evidence="12">7 transmembrane receptor (Rhodopsin family)</fullName>
    </submittedName>
</protein>
<reference evidence="12" key="1">
    <citation type="submission" date="2016-01" db="EMBL/GenBank/DDBJ databases">
        <title>Reference transcriptome for the parasite Schistocephalus solidus: insights into the molecular evolution of parasitism.</title>
        <authorList>
            <person name="Hebert F.O."/>
            <person name="Grambauer S."/>
            <person name="Barber I."/>
            <person name="Landry C.R."/>
            <person name="Aubin-Horth N."/>
        </authorList>
    </citation>
    <scope>NUCLEOTIDE SEQUENCE</scope>
</reference>
<feature type="transmembrane region" description="Helical" evidence="9">
    <location>
        <begin position="216"/>
        <end position="244"/>
    </location>
</feature>
<feature type="transmembrane region" description="Helical" evidence="9">
    <location>
        <begin position="100"/>
        <end position="119"/>
    </location>
</feature>
<feature type="region of interest" description="Disordered" evidence="8">
    <location>
        <begin position="511"/>
        <end position="554"/>
    </location>
</feature>
<keyword evidence="5 9" id="KW-0472">Membrane</keyword>